<dbReference type="RefSeq" id="WP_379858692.1">
    <property type="nucleotide sequence ID" value="NZ_JBHZQA010000009.1"/>
</dbReference>
<protein>
    <submittedName>
        <fullName evidence="1">Uncharacterized protein</fullName>
    </submittedName>
</protein>
<dbReference type="Proteomes" id="UP001600039">
    <property type="component" value="Unassembled WGS sequence"/>
</dbReference>
<evidence type="ECO:0000313" key="1">
    <source>
        <dbReference type="EMBL" id="MFE3848939.1"/>
    </source>
</evidence>
<sequence>MKIAKVISECNECEFCVIADNRRESKSSFAICMFPNAPHFLIAESQTGDISQHTLTIPDNCPLEDYKETPK</sequence>
<gene>
    <name evidence="1" type="ORF">ACFX5D_13285</name>
</gene>
<comment type="caution">
    <text evidence="1">The sequence shown here is derived from an EMBL/GenBank/DDBJ whole genome shotgun (WGS) entry which is preliminary data.</text>
</comment>
<name>A0ABW6HPK2_9FLAO</name>
<keyword evidence="2" id="KW-1185">Reference proteome</keyword>
<organism evidence="1 2">
    <name type="scientific">Flavobacterium fructosi</name>
    <dbReference type="NCBI Taxonomy" id="3230416"/>
    <lineage>
        <taxon>Bacteria</taxon>
        <taxon>Pseudomonadati</taxon>
        <taxon>Bacteroidota</taxon>
        <taxon>Flavobacteriia</taxon>
        <taxon>Flavobacteriales</taxon>
        <taxon>Flavobacteriaceae</taxon>
        <taxon>Flavobacterium</taxon>
    </lineage>
</organism>
<reference evidence="1 2" key="1">
    <citation type="submission" date="2024-06" db="EMBL/GenBank/DDBJ databases">
        <title>Flavobacterium spp. isolated from glacier.</title>
        <authorList>
            <person name="Han D."/>
        </authorList>
    </citation>
    <scope>NUCLEOTIDE SEQUENCE [LARGE SCALE GENOMIC DNA]</scope>
    <source>
        <strain evidence="1 2">LB3P45</strain>
    </source>
</reference>
<proteinExistence type="predicted"/>
<dbReference type="EMBL" id="JBHZQA010000009">
    <property type="protein sequence ID" value="MFE3848939.1"/>
    <property type="molecule type" value="Genomic_DNA"/>
</dbReference>
<evidence type="ECO:0000313" key="2">
    <source>
        <dbReference type="Proteomes" id="UP001600039"/>
    </source>
</evidence>
<accession>A0ABW6HPK2</accession>